<feature type="domain" description="Mce/MlaD" evidence="2">
    <location>
        <begin position="33"/>
        <end position="108"/>
    </location>
</feature>
<organism evidence="3 4">
    <name type="scientific">Patulibacter brassicae</name>
    <dbReference type="NCBI Taxonomy" id="1705717"/>
    <lineage>
        <taxon>Bacteria</taxon>
        <taxon>Bacillati</taxon>
        <taxon>Actinomycetota</taxon>
        <taxon>Thermoleophilia</taxon>
        <taxon>Solirubrobacterales</taxon>
        <taxon>Patulibacteraceae</taxon>
        <taxon>Patulibacter</taxon>
    </lineage>
</organism>
<accession>A0ABU4VFY5</accession>
<reference evidence="3 4" key="1">
    <citation type="submission" date="2023-11" db="EMBL/GenBank/DDBJ databases">
        <authorList>
            <person name="Xu M."/>
            <person name="Jiang T."/>
        </authorList>
    </citation>
    <scope>NUCLEOTIDE SEQUENCE [LARGE SCALE GENOMIC DNA]</scope>
    <source>
        <strain evidence="3 4">SD</strain>
    </source>
</reference>
<evidence type="ECO:0000256" key="1">
    <source>
        <dbReference type="SAM" id="SignalP"/>
    </source>
</evidence>
<dbReference type="PROSITE" id="PS51257">
    <property type="entry name" value="PROKAR_LIPOPROTEIN"/>
    <property type="match status" value="1"/>
</dbReference>
<gene>
    <name evidence="3" type="ORF">SK069_03755</name>
</gene>
<dbReference type="PANTHER" id="PTHR33371">
    <property type="entry name" value="INTERMEMBRANE PHOSPHOLIPID TRANSPORT SYSTEM BINDING PROTEIN MLAD-RELATED"/>
    <property type="match status" value="1"/>
</dbReference>
<keyword evidence="1" id="KW-0732">Signal</keyword>
<protein>
    <submittedName>
        <fullName evidence="3">MlaD family protein</fullName>
    </submittedName>
</protein>
<evidence type="ECO:0000259" key="2">
    <source>
        <dbReference type="Pfam" id="PF02470"/>
    </source>
</evidence>
<evidence type="ECO:0000313" key="3">
    <source>
        <dbReference type="EMBL" id="MDX8150698.1"/>
    </source>
</evidence>
<dbReference type="InterPro" id="IPR003399">
    <property type="entry name" value="Mce/MlaD"/>
</dbReference>
<dbReference type="EMBL" id="JAXAVX010000001">
    <property type="protein sequence ID" value="MDX8150698.1"/>
    <property type="molecule type" value="Genomic_DNA"/>
</dbReference>
<sequence>MTARAPWRLATVSLISAALLSGCGGSSSTSDDTVDALFPNASGVGKGQDVRIAGAPVGSVTEVRLTDDRRARVSMRIDPQFLPFRGDAGCVIEPQSLIGEKFVNCDPGTASARPLVSRGSGAPTIPIAQNTSPVELDQVIAMLGMPTNVRFQLLLNQFGAGFTTRGEDLSTAIRRAVPTLQYARDTTQILGRDRDQLRRLISATDQVVGALADSRRALGSTFENSARTLAVTTRYRVQLDRAIRELPPTLSALRPVLGSLQQLTADGTPTLAAIRRSTPAVRQLAGDLPRLSRAARPTLSRVADASAAGTPVFRRLLPQLRLLEQDTTSLAPSIDLAGQLTPSLRSNAVPESLLKFFYNGSLAISRYNSKGHIVGANIIAPLSCFPLALAGTQPGCSARFADDANGQTEARERRGTGR</sequence>
<dbReference type="Pfam" id="PF02470">
    <property type="entry name" value="MlaD"/>
    <property type="match status" value="1"/>
</dbReference>
<feature type="signal peptide" evidence="1">
    <location>
        <begin position="1"/>
        <end position="21"/>
    </location>
</feature>
<dbReference type="Proteomes" id="UP001277761">
    <property type="component" value="Unassembled WGS sequence"/>
</dbReference>
<dbReference type="PANTHER" id="PTHR33371:SF4">
    <property type="entry name" value="INTERMEMBRANE PHOSPHOLIPID TRANSPORT SYSTEM BINDING PROTEIN MLAD"/>
    <property type="match status" value="1"/>
</dbReference>
<dbReference type="InterPro" id="IPR052336">
    <property type="entry name" value="MlaD_Phospholipid_Transporter"/>
</dbReference>
<feature type="chain" id="PRO_5045843980" evidence="1">
    <location>
        <begin position="22"/>
        <end position="418"/>
    </location>
</feature>
<comment type="caution">
    <text evidence="3">The sequence shown here is derived from an EMBL/GenBank/DDBJ whole genome shotgun (WGS) entry which is preliminary data.</text>
</comment>
<name>A0ABU4VFY5_9ACTN</name>
<keyword evidence="4" id="KW-1185">Reference proteome</keyword>
<evidence type="ECO:0000313" key="4">
    <source>
        <dbReference type="Proteomes" id="UP001277761"/>
    </source>
</evidence>
<dbReference type="RefSeq" id="WP_319952842.1">
    <property type="nucleotide sequence ID" value="NZ_JAXAVX010000001.1"/>
</dbReference>
<proteinExistence type="predicted"/>